<dbReference type="AlphaFoldDB" id="A0AAD8EFZ0"/>
<feature type="non-terminal residue" evidence="1">
    <location>
        <position position="1"/>
    </location>
</feature>
<sequence length="57" mass="6796">FTVLLIFSRITLDKLTEDVLMTRPAFGHNYYGWLDITRFLNIYNKATMNFSRYLLTS</sequence>
<name>A0AAD8EFZ0_DIPPU</name>
<proteinExistence type="predicted"/>
<protein>
    <submittedName>
        <fullName evidence="1">Uncharacterized protein</fullName>
    </submittedName>
</protein>
<feature type="non-terminal residue" evidence="1">
    <location>
        <position position="57"/>
    </location>
</feature>
<gene>
    <name evidence="1" type="ORF">L9F63_018199</name>
</gene>
<comment type="caution">
    <text evidence="1">The sequence shown here is derived from an EMBL/GenBank/DDBJ whole genome shotgun (WGS) entry which is preliminary data.</text>
</comment>
<keyword evidence="2" id="KW-1185">Reference proteome</keyword>
<accession>A0AAD8EFZ0</accession>
<evidence type="ECO:0000313" key="1">
    <source>
        <dbReference type="EMBL" id="KAJ9588419.1"/>
    </source>
</evidence>
<organism evidence="1 2">
    <name type="scientific">Diploptera punctata</name>
    <name type="common">Pacific beetle cockroach</name>
    <dbReference type="NCBI Taxonomy" id="6984"/>
    <lineage>
        <taxon>Eukaryota</taxon>
        <taxon>Metazoa</taxon>
        <taxon>Ecdysozoa</taxon>
        <taxon>Arthropoda</taxon>
        <taxon>Hexapoda</taxon>
        <taxon>Insecta</taxon>
        <taxon>Pterygota</taxon>
        <taxon>Neoptera</taxon>
        <taxon>Polyneoptera</taxon>
        <taxon>Dictyoptera</taxon>
        <taxon>Blattodea</taxon>
        <taxon>Blaberoidea</taxon>
        <taxon>Blaberidae</taxon>
        <taxon>Diplopterinae</taxon>
        <taxon>Diploptera</taxon>
    </lineage>
</organism>
<dbReference type="EMBL" id="JASPKZ010005682">
    <property type="protein sequence ID" value="KAJ9588419.1"/>
    <property type="molecule type" value="Genomic_DNA"/>
</dbReference>
<reference evidence="1" key="1">
    <citation type="journal article" date="2023" name="IScience">
        <title>Live-bearing cockroach genome reveals convergent evolutionary mechanisms linked to viviparity in insects and beyond.</title>
        <authorList>
            <person name="Fouks B."/>
            <person name="Harrison M.C."/>
            <person name="Mikhailova A.A."/>
            <person name="Marchal E."/>
            <person name="English S."/>
            <person name="Carruthers M."/>
            <person name="Jennings E.C."/>
            <person name="Chiamaka E.L."/>
            <person name="Frigard R.A."/>
            <person name="Pippel M."/>
            <person name="Attardo G.M."/>
            <person name="Benoit J.B."/>
            <person name="Bornberg-Bauer E."/>
            <person name="Tobe S.S."/>
        </authorList>
    </citation>
    <scope>NUCLEOTIDE SEQUENCE</scope>
    <source>
        <strain evidence="1">Stay&amp;Tobe</strain>
    </source>
</reference>
<reference evidence="1" key="2">
    <citation type="submission" date="2023-05" db="EMBL/GenBank/DDBJ databases">
        <authorList>
            <person name="Fouks B."/>
        </authorList>
    </citation>
    <scope>NUCLEOTIDE SEQUENCE</scope>
    <source>
        <strain evidence="1">Stay&amp;Tobe</strain>
        <tissue evidence="1">Testes</tissue>
    </source>
</reference>
<evidence type="ECO:0000313" key="2">
    <source>
        <dbReference type="Proteomes" id="UP001233999"/>
    </source>
</evidence>
<dbReference type="Proteomes" id="UP001233999">
    <property type="component" value="Unassembled WGS sequence"/>
</dbReference>